<dbReference type="AlphaFoldDB" id="A0A0D0A1G4"/>
<gene>
    <name evidence="1" type="ORF">PISMIDRAFT_676425</name>
</gene>
<evidence type="ECO:0000313" key="1">
    <source>
        <dbReference type="EMBL" id="KIK25923.1"/>
    </source>
</evidence>
<organism evidence="1 2">
    <name type="scientific">Pisolithus microcarpus 441</name>
    <dbReference type="NCBI Taxonomy" id="765257"/>
    <lineage>
        <taxon>Eukaryota</taxon>
        <taxon>Fungi</taxon>
        <taxon>Dikarya</taxon>
        <taxon>Basidiomycota</taxon>
        <taxon>Agaricomycotina</taxon>
        <taxon>Agaricomycetes</taxon>
        <taxon>Agaricomycetidae</taxon>
        <taxon>Boletales</taxon>
        <taxon>Sclerodermatineae</taxon>
        <taxon>Pisolithaceae</taxon>
        <taxon>Pisolithus</taxon>
    </lineage>
</organism>
<dbReference type="EMBL" id="KN833704">
    <property type="protein sequence ID" value="KIK25923.1"/>
    <property type="molecule type" value="Genomic_DNA"/>
</dbReference>
<dbReference type="OrthoDB" id="3266547at2759"/>
<reference evidence="1 2" key="1">
    <citation type="submission" date="2014-04" db="EMBL/GenBank/DDBJ databases">
        <authorList>
            <consortium name="DOE Joint Genome Institute"/>
            <person name="Kuo A."/>
            <person name="Kohler A."/>
            <person name="Costa M.D."/>
            <person name="Nagy L.G."/>
            <person name="Floudas D."/>
            <person name="Copeland A."/>
            <person name="Barry K.W."/>
            <person name="Cichocki N."/>
            <person name="Veneault-Fourrey C."/>
            <person name="LaButti K."/>
            <person name="Lindquist E.A."/>
            <person name="Lipzen A."/>
            <person name="Lundell T."/>
            <person name="Morin E."/>
            <person name="Murat C."/>
            <person name="Sun H."/>
            <person name="Tunlid A."/>
            <person name="Henrissat B."/>
            <person name="Grigoriev I.V."/>
            <person name="Hibbett D.S."/>
            <person name="Martin F."/>
            <person name="Nordberg H.P."/>
            <person name="Cantor M.N."/>
            <person name="Hua S.X."/>
        </authorList>
    </citation>
    <scope>NUCLEOTIDE SEQUENCE [LARGE SCALE GENOMIC DNA]</scope>
    <source>
        <strain evidence="1 2">441</strain>
    </source>
</reference>
<name>A0A0D0A1G4_9AGAM</name>
<sequence>MAEKPESWDVNMMPCCKRWSDKKPLAAKVEQTCHCPTQWMIGNTSREILYIFRRPSTPPSRRVSTSTLKGSVAPGQFRCPVFCLDLDAVFFSRGNG</sequence>
<keyword evidence="2" id="KW-1185">Reference proteome</keyword>
<protein>
    <submittedName>
        <fullName evidence="1">Uncharacterized protein</fullName>
    </submittedName>
</protein>
<evidence type="ECO:0000313" key="2">
    <source>
        <dbReference type="Proteomes" id="UP000054018"/>
    </source>
</evidence>
<proteinExistence type="predicted"/>
<dbReference type="Proteomes" id="UP000054018">
    <property type="component" value="Unassembled WGS sequence"/>
</dbReference>
<accession>A0A0D0A1G4</accession>
<dbReference type="HOGENOM" id="CLU_2360528_0_0_1"/>
<reference evidence="2" key="2">
    <citation type="submission" date="2015-01" db="EMBL/GenBank/DDBJ databases">
        <title>Evolutionary Origins and Diversification of the Mycorrhizal Mutualists.</title>
        <authorList>
            <consortium name="DOE Joint Genome Institute"/>
            <consortium name="Mycorrhizal Genomics Consortium"/>
            <person name="Kohler A."/>
            <person name="Kuo A."/>
            <person name="Nagy L.G."/>
            <person name="Floudas D."/>
            <person name="Copeland A."/>
            <person name="Barry K.W."/>
            <person name="Cichocki N."/>
            <person name="Veneault-Fourrey C."/>
            <person name="LaButti K."/>
            <person name="Lindquist E.A."/>
            <person name="Lipzen A."/>
            <person name="Lundell T."/>
            <person name="Morin E."/>
            <person name="Murat C."/>
            <person name="Riley R."/>
            <person name="Ohm R."/>
            <person name="Sun H."/>
            <person name="Tunlid A."/>
            <person name="Henrissat B."/>
            <person name="Grigoriev I.V."/>
            <person name="Hibbett D.S."/>
            <person name="Martin F."/>
        </authorList>
    </citation>
    <scope>NUCLEOTIDE SEQUENCE [LARGE SCALE GENOMIC DNA]</scope>
    <source>
        <strain evidence="2">441</strain>
    </source>
</reference>